<accession>A0A1R1X852</accession>
<dbReference type="Proteomes" id="UP000187283">
    <property type="component" value="Unassembled WGS sequence"/>
</dbReference>
<evidence type="ECO:0000313" key="2">
    <source>
        <dbReference type="Proteomes" id="UP000187283"/>
    </source>
</evidence>
<protein>
    <submittedName>
        <fullName evidence="1">Uncharacterized protein</fullName>
    </submittedName>
</protein>
<dbReference type="AlphaFoldDB" id="A0A1R1X852"/>
<gene>
    <name evidence="1" type="ORF">AYI70_g10096</name>
</gene>
<reference evidence="1 2" key="1">
    <citation type="submission" date="2017-01" db="EMBL/GenBank/DDBJ databases">
        <authorList>
            <person name="Mah S.A."/>
            <person name="Swanson W.J."/>
            <person name="Moy G.W."/>
            <person name="Vacquier V.D."/>
        </authorList>
    </citation>
    <scope>NUCLEOTIDE SEQUENCE [LARGE SCALE GENOMIC DNA]</scope>
    <source>
        <strain evidence="1 2">GSMNP</strain>
    </source>
</reference>
<name>A0A1R1X852_9FUNG</name>
<keyword evidence="2" id="KW-1185">Reference proteome</keyword>
<organism evidence="1 2">
    <name type="scientific">Smittium culicis</name>
    <dbReference type="NCBI Taxonomy" id="133412"/>
    <lineage>
        <taxon>Eukaryota</taxon>
        <taxon>Fungi</taxon>
        <taxon>Fungi incertae sedis</taxon>
        <taxon>Zoopagomycota</taxon>
        <taxon>Kickxellomycotina</taxon>
        <taxon>Harpellomycetes</taxon>
        <taxon>Harpellales</taxon>
        <taxon>Legeriomycetaceae</taxon>
        <taxon>Smittium</taxon>
    </lineage>
</organism>
<comment type="caution">
    <text evidence="1">The sequence shown here is derived from an EMBL/GenBank/DDBJ whole genome shotgun (WGS) entry which is preliminary data.</text>
</comment>
<sequence>MASTVDDYIKKINEAAGTTGPSAANAGEKDKEFDSEMYADRSAADSDGRMCRFGVCIYQLYSKPAVNENAADDVLRIEEDGVRMQAREDGTARTRVLG</sequence>
<dbReference type="EMBL" id="LSSN01004833">
    <property type="protein sequence ID" value="OMJ10810.1"/>
    <property type="molecule type" value="Genomic_DNA"/>
</dbReference>
<evidence type="ECO:0000313" key="1">
    <source>
        <dbReference type="EMBL" id="OMJ10810.1"/>
    </source>
</evidence>
<proteinExistence type="predicted"/>